<organism evidence="2 3">
    <name type="scientific">Liparis tanakae</name>
    <name type="common">Tanaka's snailfish</name>
    <dbReference type="NCBI Taxonomy" id="230148"/>
    <lineage>
        <taxon>Eukaryota</taxon>
        <taxon>Metazoa</taxon>
        <taxon>Chordata</taxon>
        <taxon>Craniata</taxon>
        <taxon>Vertebrata</taxon>
        <taxon>Euteleostomi</taxon>
        <taxon>Actinopterygii</taxon>
        <taxon>Neopterygii</taxon>
        <taxon>Teleostei</taxon>
        <taxon>Neoteleostei</taxon>
        <taxon>Acanthomorphata</taxon>
        <taxon>Eupercaria</taxon>
        <taxon>Perciformes</taxon>
        <taxon>Cottioidei</taxon>
        <taxon>Cottales</taxon>
        <taxon>Liparidae</taxon>
        <taxon>Liparis</taxon>
    </lineage>
</organism>
<keyword evidence="3" id="KW-1185">Reference proteome</keyword>
<dbReference type="EMBL" id="SRLO01001602">
    <property type="protein sequence ID" value="TNN36564.1"/>
    <property type="molecule type" value="Genomic_DNA"/>
</dbReference>
<dbReference type="AlphaFoldDB" id="A0A4Z2F710"/>
<evidence type="ECO:0000313" key="2">
    <source>
        <dbReference type="EMBL" id="TNN36564.1"/>
    </source>
</evidence>
<accession>A0A4Z2F710</accession>
<feature type="compositionally biased region" description="Basic and acidic residues" evidence="1">
    <location>
        <begin position="1"/>
        <end position="23"/>
    </location>
</feature>
<sequence length="150" mass="16909">MHRDSRVNKRESGRPRRTEEQLPRGRPSPISSSATPTSPVSEGETNRSMVRSKHLAGEALILLPCRRREAVDTAGAMQIGISYLSVRHIIQYNNNKLPHDNRSRAPVLRGGALREVEYRGGGRDHEKGRRLPKTEREPVAQSMLLVLKMK</sequence>
<proteinExistence type="predicted"/>
<dbReference type="Proteomes" id="UP000314294">
    <property type="component" value="Unassembled WGS sequence"/>
</dbReference>
<feature type="compositionally biased region" description="Low complexity" evidence="1">
    <location>
        <begin position="27"/>
        <end position="41"/>
    </location>
</feature>
<comment type="caution">
    <text evidence="2">The sequence shown here is derived from an EMBL/GenBank/DDBJ whole genome shotgun (WGS) entry which is preliminary data.</text>
</comment>
<protein>
    <submittedName>
        <fullName evidence="2">Uncharacterized protein</fullName>
    </submittedName>
</protein>
<reference evidence="2 3" key="1">
    <citation type="submission" date="2019-03" db="EMBL/GenBank/DDBJ databases">
        <title>First draft genome of Liparis tanakae, snailfish: a comprehensive survey of snailfish specific genes.</title>
        <authorList>
            <person name="Kim W."/>
            <person name="Song I."/>
            <person name="Jeong J.-H."/>
            <person name="Kim D."/>
            <person name="Kim S."/>
            <person name="Ryu S."/>
            <person name="Song J.Y."/>
            <person name="Lee S.K."/>
        </authorList>
    </citation>
    <scope>NUCLEOTIDE SEQUENCE [LARGE SCALE GENOMIC DNA]</scope>
    <source>
        <tissue evidence="2">Muscle</tissue>
    </source>
</reference>
<evidence type="ECO:0000256" key="1">
    <source>
        <dbReference type="SAM" id="MobiDB-lite"/>
    </source>
</evidence>
<name>A0A4Z2F710_9TELE</name>
<feature type="region of interest" description="Disordered" evidence="1">
    <location>
        <begin position="1"/>
        <end position="51"/>
    </location>
</feature>
<gene>
    <name evidence="2" type="ORF">EYF80_053273</name>
</gene>
<evidence type="ECO:0000313" key="3">
    <source>
        <dbReference type="Proteomes" id="UP000314294"/>
    </source>
</evidence>